<dbReference type="AlphaFoldDB" id="V9DET1"/>
<evidence type="ECO:0000256" key="3">
    <source>
        <dbReference type="ARBA" id="ARBA00023002"/>
    </source>
</evidence>
<sequence>MSGLHEVQTGTGRLANKVAIVTGAASGFGLATVRKFIEEGAKVVAADLNEQGLQKAYTDAADTHVALVTANVTSSSDWQKMVDLAVTKFGGLDILVNNAGTSYKNKPTLEVTEDEYDRVFAVNVKSIYLSVSAAIPALKNRGGGAIINIASIGAMRPRPGLVWYNASKGAVANATKGLAAEFGKDQIRINALCPLLSGTGLFENFVGVPYNEENMKKFLFNVPLGRLTDPKDVANVAAFLASDEGKFVTGVNLEVDGGRAVGS</sequence>
<dbReference type="FunFam" id="3.40.50.720:FF:000084">
    <property type="entry name" value="Short-chain dehydrogenase reductase"/>
    <property type="match status" value="1"/>
</dbReference>
<dbReference type="InterPro" id="IPR002347">
    <property type="entry name" value="SDR_fam"/>
</dbReference>
<evidence type="ECO:0008006" key="6">
    <source>
        <dbReference type="Google" id="ProtNLM"/>
    </source>
</evidence>
<protein>
    <recommendedName>
        <fullName evidence="6">3-oxoacyl-[acyl-carrier-protein] reductase</fullName>
    </recommendedName>
</protein>
<dbReference type="EMBL" id="KB822703">
    <property type="protein sequence ID" value="ETI25379.1"/>
    <property type="molecule type" value="Genomic_DNA"/>
</dbReference>
<dbReference type="OrthoDB" id="294295at2759"/>
<dbReference type="Pfam" id="PF13561">
    <property type="entry name" value="adh_short_C2"/>
    <property type="match status" value="1"/>
</dbReference>
<dbReference type="PANTHER" id="PTHR43639:SF1">
    <property type="entry name" value="SHORT-CHAIN DEHYDROGENASE_REDUCTASE FAMILY PROTEIN"/>
    <property type="match status" value="1"/>
</dbReference>
<dbReference type="PRINTS" id="PR00080">
    <property type="entry name" value="SDRFAMILY"/>
</dbReference>
<evidence type="ECO:0000256" key="2">
    <source>
        <dbReference type="ARBA" id="ARBA00022857"/>
    </source>
</evidence>
<dbReference type="PANTHER" id="PTHR43639">
    <property type="entry name" value="OXIDOREDUCTASE, SHORT-CHAIN DEHYDROGENASE/REDUCTASE FAMILY (AFU_ORTHOLOGUE AFUA_5G02870)"/>
    <property type="match status" value="1"/>
</dbReference>
<name>V9DET1_9EURO</name>
<reference evidence="4 5" key="1">
    <citation type="submission" date="2013-03" db="EMBL/GenBank/DDBJ databases">
        <title>The Genome Sequence of Cladophialophora carrionii CBS 160.54.</title>
        <authorList>
            <consortium name="The Broad Institute Genomics Platform"/>
            <person name="Cuomo C."/>
            <person name="de Hoog S."/>
            <person name="Gorbushina A."/>
            <person name="Walker B."/>
            <person name="Young S.K."/>
            <person name="Zeng Q."/>
            <person name="Gargeya S."/>
            <person name="Fitzgerald M."/>
            <person name="Haas B."/>
            <person name="Abouelleil A."/>
            <person name="Allen A.W."/>
            <person name="Alvarado L."/>
            <person name="Arachchi H.M."/>
            <person name="Berlin A.M."/>
            <person name="Chapman S.B."/>
            <person name="Gainer-Dewar J."/>
            <person name="Goldberg J."/>
            <person name="Griggs A."/>
            <person name="Gujja S."/>
            <person name="Hansen M."/>
            <person name="Howarth C."/>
            <person name="Imamovic A."/>
            <person name="Ireland A."/>
            <person name="Larimer J."/>
            <person name="McCowan C."/>
            <person name="Murphy C."/>
            <person name="Pearson M."/>
            <person name="Poon T.W."/>
            <person name="Priest M."/>
            <person name="Roberts A."/>
            <person name="Saif S."/>
            <person name="Shea T."/>
            <person name="Sisk P."/>
            <person name="Sykes S."/>
            <person name="Wortman J."/>
            <person name="Nusbaum C."/>
            <person name="Birren B."/>
        </authorList>
    </citation>
    <scope>NUCLEOTIDE SEQUENCE [LARGE SCALE GENOMIC DNA]</scope>
    <source>
        <strain evidence="4 5">CBS 160.54</strain>
    </source>
</reference>
<dbReference type="SUPFAM" id="SSF51735">
    <property type="entry name" value="NAD(P)-binding Rossmann-fold domains"/>
    <property type="match status" value="1"/>
</dbReference>
<dbReference type="NCBIfam" id="NF005559">
    <property type="entry name" value="PRK07231.1"/>
    <property type="match status" value="1"/>
</dbReference>
<keyword evidence="3" id="KW-0560">Oxidoreductase</keyword>
<proteinExistence type="inferred from homology"/>
<comment type="similarity">
    <text evidence="1">Belongs to the short-chain dehydrogenases/reductases (SDR) family.</text>
</comment>
<evidence type="ECO:0000313" key="4">
    <source>
        <dbReference type="EMBL" id="ETI25379.1"/>
    </source>
</evidence>
<dbReference type="PRINTS" id="PR00081">
    <property type="entry name" value="GDHRDH"/>
</dbReference>
<dbReference type="GeneID" id="19980645"/>
<dbReference type="HOGENOM" id="CLU_010194_1_0_1"/>
<evidence type="ECO:0000313" key="5">
    <source>
        <dbReference type="Proteomes" id="UP000030678"/>
    </source>
</evidence>
<keyword evidence="2" id="KW-0521">NADP</keyword>
<dbReference type="InterPro" id="IPR036291">
    <property type="entry name" value="NAD(P)-bd_dom_sf"/>
</dbReference>
<accession>V9DET1</accession>
<dbReference type="GO" id="GO:0016491">
    <property type="term" value="F:oxidoreductase activity"/>
    <property type="evidence" value="ECO:0007669"/>
    <property type="project" value="UniProtKB-KW"/>
</dbReference>
<dbReference type="RefSeq" id="XP_008724724.1">
    <property type="nucleotide sequence ID" value="XM_008726502.1"/>
</dbReference>
<gene>
    <name evidence="4" type="ORF">G647_02152</name>
</gene>
<dbReference type="Gene3D" id="3.40.50.720">
    <property type="entry name" value="NAD(P)-binding Rossmann-like Domain"/>
    <property type="match status" value="1"/>
</dbReference>
<evidence type="ECO:0000256" key="1">
    <source>
        <dbReference type="ARBA" id="ARBA00006484"/>
    </source>
</evidence>
<dbReference type="VEuPathDB" id="FungiDB:G647_02152"/>
<organism evidence="4 5">
    <name type="scientific">Cladophialophora carrionii CBS 160.54</name>
    <dbReference type="NCBI Taxonomy" id="1279043"/>
    <lineage>
        <taxon>Eukaryota</taxon>
        <taxon>Fungi</taxon>
        <taxon>Dikarya</taxon>
        <taxon>Ascomycota</taxon>
        <taxon>Pezizomycotina</taxon>
        <taxon>Eurotiomycetes</taxon>
        <taxon>Chaetothyriomycetidae</taxon>
        <taxon>Chaetothyriales</taxon>
        <taxon>Herpotrichiellaceae</taxon>
        <taxon>Cladophialophora</taxon>
    </lineage>
</organism>
<dbReference type="Proteomes" id="UP000030678">
    <property type="component" value="Unassembled WGS sequence"/>
</dbReference>